<name>A0ABD3GUP0_9MARC</name>
<dbReference type="CDD" id="cd22719">
    <property type="entry name" value="FHA_DDL-like"/>
    <property type="match status" value="1"/>
</dbReference>
<sequence>MAAPRKGDNGEQGSQKRSHHSRRSPSRSPRRSSPVNGSSRSPSPRSKRLRRAQEERESERRRDRDHDRDRDHRRDHDRERERDRDRARIRDRERVEEDRDTGREKDRGRERRGSSREQERLRDRRGRDRAKDTSPRRSPIRSRSDRSPPQKDPPQRREHSPKGSPPQHRSSKHEQYMSTGAITAARDEVVDDASGGLHRENEPVPKSDDALSRMKEVEAALEEKAKEKEKPSFDYSGKLAAETNKVRGVTLLFTEPPEARKPTTRWRLYVFKDGEPLNDPLYIHRQTCYLFGRERRVADIPTDHPSCSKQHAVIQYRLTEKEEADGMTSNKVRPYLMDLGSTNGTFLNGERLEPQRYYEMFEKDTVKFGNSSREYVLLHEHSAG</sequence>
<dbReference type="EMBL" id="JBJQOH010000006">
    <property type="protein sequence ID" value="KAL3682965.1"/>
    <property type="molecule type" value="Genomic_DNA"/>
</dbReference>
<gene>
    <name evidence="3" type="ORF">R1sor_000987</name>
</gene>
<dbReference type="Gene3D" id="2.60.200.20">
    <property type="match status" value="1"/>
</dbReference>
<accession>A0ABD3GUP0</accession>
<dbReference type="PANTHER" id="PTHR23308">
    <property type="entry name" value="NUCLEAR INHIBITOR OF PROTEIN PHOSPHATASE-1"/>
    <property type="match status" value="1"/>
</dbReference>
<dbReference type="Proteomes" id="UP001633002">
    <property type="component" value="Unassembled WGS sequence"/>
</dbReference>
<feature type="domain" description="FHA" evidence="2">
    <location>
        <begin position="289"/>
        <end position="352"/>
    </location>
</feature>
<proteinExistence type="predicted"/>
<comment type="caution">
    <text evidence="3">The sequence shown here is derived from an EMBL/GenBank/DDBJ whole genome shotgun (WGS) entry which is preliminary data.</text>
</comment>
<feature type="compositionally biased region" description="Basic residues" evidence="1">
    <location>
        <begin position="16"/>
        <end position="30"/>
    </location>
</feature>
<dbReference type="AlphaFoldDB" id="A0ABD3GUP0"/>
<feature type="region of interest" description="Disordered" evidence="1">
    <location>
        <begin position="1"/>
        <end position="211"/>
    </location>
</feature>
<feature type="compositionally biased region" description="Basic and acidic residues" evidence="1">
    <location>
        <begin position="197"/>
        <end position="211"/>
    </location>
</feature>
<organism evidence="3 4">
    <name type="scientific">Riccia sorocarpa</name>
    <dbReference type="NCBI Taxonomy" id="122646"/>
    <lineage>
        <taxon>Eukaryota</taxon>
        <taxon>Viridiplantae</taxon>
        <taxon>Streptophyta</taxon>
        <taxon>Embryophyta</taxon>
        <taxon>Marchantiophyta</taxon>
        <taxon>Marchantiopsida</taxon>
        <taxon>Marchantiidae</taxon>
        <taxon>Marchantiales</taxon>
        <taxon>Ricciaceae</taxon>
        <taxon>Riccia</taxon>
    </lineage>
</organism>
<evidence type="ECO:0000256" key="1">
    <source>
        <dbReference type="SAM" id="MobiDB-lite"/>
    </source>
</evidence>
<dbReference type="SUPFAM" id="SSF49879">
    <property type="entry name" value="SMAD/FHA domain"/>
    <property type="match status" value="1"/>
</dbReference>
<feature type="compositionally biased region" description="Basic and acidic residues" evidence="1">
    <location>
        <begin position="51"/>
        <end position="135"/>
    </location>
</feature>
<evidence type="ECO:0000259" key="2">
    <source>
        <dbReference type="PROSITE" id="PS50006"/>
    </source>
</evidence>
<dbReference type="PROSITE" id="PS50006">
    <property type="entry name" value="FHA_DOMAIN"/>
    <property type="match status" value="1"/>
</dbReference>
<reference evidence="3 4" key="1">
    <citation type="submission" date="2024-09" db="EMBL/GenBank/DDBJ databases">
        <title>Chromosome-scale assembly of Riccia sorocarpa.</title>
        <authorList>
            <person name="Paukszto L."/>
        </authorList>
    </citation>
    <scope>NUCLEOTIDE SEQUENCE [LARGE SCALE GENOMIC DNA]</scope>
    <source>
        <strain evidence="3">LP-2024</strain>
        <tissue evidence="3">Aerial parts of the thallus</tissue>
    </source>
</reference>
<evidence type="ECO:0000313" key="3">
    <source>
        <dbReference type="EMBL" id="KAL3682965.1"/>
    </source>
</evidence>
<dbReference type="InterPro" id="IPR000253">
    <property type="entry name" value="FHA_dom"/>
</dbReference>
<dbReference type="FunFam" id="2.60.200.20:FF:000028">
    <property type="entry name" value="FHA domain-containing protein DDL"/>
    <property type="match status" value="1"/>
</dbReference>
<dbReference type="SMART" id="SM00240">
    <property type="entry name" value="FHA"/>
    <property type="match status" value="1"/>
</dbReference>
<dbReference type="InterPro" id="IPR008984">
    <property type="entry name" value="SMAD_FHA_dom_sf"/>
</dbReference>
<feature type="compositionally biased region" description="Basic and acidic residues" evidence="1">
    <location>
        <begin position="142"/>
        <end position="161"/>
    </location>
</feature>
<dbReference type="Pfam" id="PF00498">
    <property type="entry name" value="FHA"/>
    <property type="match status" value="1"/>
</dbReference>
<keyword evidence="4" id="KW-1185">Reference proteome</keyword>
<dbReference type="InterPro" id="IPR050923">
    <property type="entry name" value="Cell_Proc_Reg/RNA_Proc"/>
</dbReference>
<evidence type="ECO:0000313" key="4">
    <source>
        <dbReference type="Proteomes" id="UP001633002"/>
    </source>
</evidence>
<protein>
    <recommendedName>
        <fullName evidence="2">FHA domain-containing protein</fullName>
    </recommendedName>
</protein>
<feature type="compositionally biased region" description="Low complexity" evidence="1">
    <location>
        <begin position="31"/>
        <end position="44"/>
    </location>
</feature>